<keyword evidence="6" id="KW-1185">Reference proteome</keyword>
<evidence type="ECO:0000259" key="4">
    <source>
        <dbReference type="PROSITE" id="PS50932"/>
    </source>
</evidence>
<evidence type="ECO:0000256" key="2">
    <source>
        <dbReference type="ARBA" id="ARBA00023125"/>
    </source>
</evidence>
<dbReference type="InterPro" id="IPR046335">
    <property type="entry name" value="LacI/GalR-like_sensor"/>
</dbReference>
<dbReference type="SUPFAM" id="SSF53822">
    <property type="entry name" value="Periplasmic binding protein-like I"/>
    <property type="match status" value="1"/>
</dbReference>
<dbReference type="InterPro" id="IPR028082">
    <property type="entry name" value="Peripla_BP_I"/>
</dbReference>
<organism evidence="5 6">
    <name type="scientific">Marseilla massiliensis</name>
    <dbReference type="NCBI Taxonomy" id="1841864"/>
    <lineage>
        <taxon>Bacteria</taxon>
        <taxon>Pseudomonadati</taxon>
        <taxon>Bacteroidota</taxon>
        <taxon>Bacteroidia</taxon>
        <taxon>Bacteroidales</taxon>
        <taxon>Prevotellaceae</taxon>
        <taxon>Marseilla</taxon>
    </lineage>
</organism>
<dbReference type="InterPro" id="IPR010982">
    <property type="entry name" value="Lambda_DNA-bd_dom_sf"/>
</dbReference>
<reference evidence="5 6" key="1">
    <citation type="journal article" date="2021" name="Sci. Rep.">
        <title>The distribution of antibiotic resistance genes in chicken gut microbiota commensals.</title>
        <authorList>
            <person name="Juricova H."/>
            <person name="Matiasovicova J."/>
            <person name="Kubasova T."/>
            <person name="Cejkova D."/>
            <person name="Rychlik I."/>
        </authorList>
    </citation>
    <scope>NUCLEOTIDE SEQUENCE [LARGE SCALE GENOMIC DNA]</scope>
    <source>
        <strain evidence="5 6">An819</strain>
    </source>
</reference>
<gene>
    <name evidence="5" type="ORF">H6B30_04255</name>
</gene>
<keyword evidence="2 5" id="KW-0238">DNA-binding</keyword>
<dbReference type="Pfam" id="PF00356">
    <property type="entry name" value="LacI"/>
    <property type="match status" value="1"/>
</dbReference>
<keyword evidence="1" id="KW-0805">Transcription regulation</keyword>
<proteinExistence type="predicted"/>
<keyword evidence="3" id="KW-0804">Transcription</keyword>
<feature type="domain" description="HTH lacI-type" evidence="4">
    <location>
        <begin position="7"/>
        <end position="61"/>
    </location>
</feature>
<evidence type="ECO:0000313" key="5">
    <source>
        <dbReference type="EMBL" id="MBM6660974.1"/>
    </source>
</evidence>
<accession>A0A938WKS0</accession>
<protein>
    <submittedName>
        <fullName evidence="5">LacI family DNA-binding transcriptional regulator</fullName>
    </submittedName>
</protein>
<dbReference type="PANTHER" id="PTHR30146:SF109">
    <property type="entry name" value="HTH-TYPE TRANSCRIPTIONAL REGULATOR GALS"/>
    <property type="match status" value="1"/>
</dbReference>
<evidence type="ECO:0000256" key="3">
    <source>
        <dbReference type="ARBA" id="ARBA00023163"/>
    </source>
</evidence>
<sequence length="339" mass="37383">MAAKNSSSLKDIAAKLGISIATVSRALQDNPAISKATRERVAQAAREMNYSKNFIADSLRSGQLPVIGVIVPHAVTLFYSSVLDGIEQVAAQDGYAVINMNSHESYEEERCNVRSLQNLHVAGIIASVTQETEDFSHFDALAKEHLPVVFVARDIPTRNYSSVTADSVEAAHRATRHLIEQGCRRIAILCGPNRLKMVTERKHGYIEALHDNRLLVRPEYVAYSDINTQAAMQATERLLSMPERPDAIIALNDTLLFAAMKAIKNKGLDMPDDVALIGFSDVEYAEYVSPSLSTIEDQSRLMGETACRILLNHINGSPAPVKKIIPTIQRVRESSCKKR</sequence>
<dbReference type="PROSITE" id="PS50932">
    <property type="entry name" value="HTH_LACI_2"/>
    <property type="match status" value="1"/>
</dbReference>
<dbReference type="Proteomes" id="UP000764045">
    <property type="component" value="Unassembled WGS sequence"/>
</dbReference>
<evidence type="ECO:0000256" key="1">
    <source>
        <dbReference type="ARBA" id="ARBA00023015"/>
    </source>
</evidence>
<dbReference type="CDD" id="cd01392">
    <property type="entry name" value="HTH_LacI"/>
    <property type="match status" value="1"/>
</dbReference>
<dbReference type="InterPro" id="IPR000843">
    <property type="entry name" value="HTH_LacI"/>
</dbReference>
<dbReference type="EMBL" id="JACJJL010000005">
    <property type="protein sequence ID" value="MBM6660974.1"/>
    <property type="molecule type" value="Genomic_DNA"/>
</dbReference>
<name>A0A938WKS0_9BACT</name>
<dbReference type="PANTHER" id="PTHR30146">
    <property type="entry name" value="LACI-RELATED TRANSCRIPTIONAL REPRESSOR"/>
    <property type="match status" value="1"/>
</dbReference>
<dbReference type="GO" id="GO:0003700">
    <property type="term" value="F:DNA-binding transcription factor activity"/>
    <property type="evidence" value="ECO:0007669"/>
    <property type="project" value="TreeGrafter"/>
</dbReference>
<dbReference type="Pfam" id="PF13377">
    <property type="entry name" value="Peripla_BP_3"/>
    <property type="match status" value="1"/>
</dbReference>
<dbReference type="SUPFAM" id="SSF47413">
    <property type="entry name" value="lambda repressor-like DNA-binding domains"/>
    <property type="match status" value="1"/>
</dbReference>
<dbReference type="CDD" id="cd06267">
    <property type="entry name" value="PBP1_LacI_sugar_binding-like"/>
    <property type="match status" value="1"/>
</dbReference>
<dbReference type="AlphaFoldDB" id="A0A938WKS0"/>
<dbReference type="GO" id="GO:0000976">
    <property type="term" value="F:transcription cis-regulatory region binding"/>
    <property type="evidence" value="ECO:0007669"/>
    <property type="project" value="TreeGrafter"/>
</dbReference>
<dbReference type="Gene3D" id="3.40.50.2300">
    <property type="match status" value="2"/>
</dbReference>
<dbReference type="RefSeq" id="WP_205108253.1">
    <property type="nucleotide sequence ID" value="NZ_JACJJL010000005.1"/>
</dbReference>
<dbReference type="SMART" id="SM00354">
    <property type="entry name" value="HTH_LACI"/>
    <property type="match status" value="1"/>
</dbReference>
<dbReference type="Gene3D" id="1.10.260.40">
    <property type="entry name" value="lambda repressor-like DNA-binding domains"/>
    <property type="match status" value="1"/>
</dbReference>
<evidence type="ECO:0000313" key="6">
    <source>
        <dbReference type="Proteomes" id="UP000764045"/>
    </source>
</evidence>
<comment type="caution">
    <text evidence="5">The sequence shown here is derived from an EMBL/GenBank/DDBJ whole genome shotgun (WGS) entry which is preliminary data.</text>
</comment>